<dbReference type="EMBL" id="JAYXHS010000001">
    <property type="protein sequence ID" value="MEC5384549.1"/>
    <property type="molecule type" value="Genomic_DNA"/>
</dbReference>
<dbReference type="Proteomes" id="UP001331561">
    <property type="component" value="Unassembled WGS sequence"/>
</dbReference>
<dbReference type="InterPro" id="IPR000182">
    <property type="entry name" value="GNAT_dom"/>
</dbReference>
<dbReference type="InterPro" id="IPR016181">
    <property type="entry name" value="Acyl_CoA_acyltransferase"/>
</dbReference>
<evidence type="ECO:0000313" key="2">
    <source>
        <dbReference type="EMBL" id="MEC5384549.1"/>
    </source>
</evidence>
<keyword evidence="2" id="KW-0808">Transferase</keyword>
<keyword evidence="3" id="KW-1185">Reference proteome</keyword>
<sequence length="240" mass="27084">MRTEHNELGQPIGRRLEEWAACQLPPHVTLNGRYCRLEPLQAGHAEALHAANSLDAEGRSWTYLPYGPFASFDEYAAWIESQRQKKGVLLYAIVDLATEKAVGLAGYLRPDPDNGVIEIGHLNFSPLLQQTRAATEALYLLAAYVFRCGYRRCEWKCNDLNEASRRAALRLGFQFEGIFRQLLVVKGRNRDTAWFSILDGEWPALNEAFETWLAADNFDDRGRQKLALSVLTANARSVLA</sequence>
<dbReference type="GO" id="GO:0016740">
    <property type="term" value="F:transferase activity"/>
    <property type="evidence" value="ECO:0007669"/>
    <property type="project" value="UniProtKB-KW"/>
</dbReference>
<accession>A0ABU6JY07</accession>
<dbReference type="PROSITE" id="PS51186">
    <property type="entry name" value="GNAT"/>
    <property type="match status" value="1"/>
</dbReference>
<proteinExistence type="predicted"/>
<dbReference type="InterPro" id="IPR051908">
    <property type="entry name" value="Ribosomal_N-acetyltransferase"/>
</dbReference>
<protein>
    <submittedName>
        <fullName evidence="2">GNAT family protein</fullName>
        <ecNumber evidence="2">2.-.-.-</ecNumber>
    </submittedName>
</protein>
<reference evidence="2 3" key="1">
    <citation type="submission" date="2024-01" db="EMBL/GenBank/DDBJ databases">
        <title>Uliginosibacterium soil sp. nov.</title>
        <authorList>
            <person name="Lv Y."/>
        </authorList>
    </citation>
    <scope>NUCLEOTIDE SEQUENCE [LARGE SCALE GENOMIC DNA]</scope>
    <source>
        <strain evidence="2 3">H3</strain>
    </source>
</reference>
<name>A0ABU6JY07_9RHOO</name>
<dbReference type="Gene3D" id="3.40.630.30">
    <property type="match status" value="1"/>
</dbReference>
<comment type="caution">
    <text evidence="2">The sequence shown here is derived from an EMBL/GenBank/DDBJ whole genome shotgun (WGS) entry which is preliminary data.</text>
</comment>
<organism evidence="2 3">
    <name type="scientific">Uliginosibacterium silvisoli</name>
    <dbReference type="NCBI Taxonomy" id="3114758"/>
    <lineage>
        <taxon>Bacteria</taxon>
        <taxon>Pseudomonadati</taxon>
        <taxon>Pseudomonadota</taxon>
        <taxon>Betaproteobacteria</taxon>
        <taxon>Rhodocyclales</taxon>
        <taxon>Zoogloeaceae</taxon>
        <taxon>Uliginosibacterium</taxon>
    </lineage>
</organism>
<dbReference type="SUPFAM" id="SSF55729">
    <property type="entry name" value="Acyl-CoA N-acyltransferases (Nat)"/>
    <property type="match status" value="1"/>
</dbReference>
<dbReference type="Pfam" id="PF13302">
    <property type="entry name" value="Acetyltransf_3"/>
    <property type="match status" value="1"/>
</dbReference>
<evidence type="ECO:0000313" key="3">
    <source>
        <dbReference type="Proteomes" id="UP001331561"/>
    </source>
</evidence>
<evidence type="ECO:0000259" key="1">
    <source>
        <dbReference type="PROSITE" id="PS51186"/>
    </source>
</evidence>
<dbReference type="RefSeq" id="WP_327597524.1">
    <property type="nucleotide sequence ID" value="NZ_JAYXHS010000001.1"/>
</dbReference>
<gene>
    <name evidence="2" type="ORF">VVD49_02385</name>
</gene>
<feature type="domain" description="N-acetyltransferase" evidence="1">
    <location>
        <begin position="35"/>
        <end position="191"/>
    </location>
</feature>
<dbReference type="PANTHER" id="PTHR43441:SF2">
    <property type="entry name" value="FAMILY ACETYLTRANSFERASE, PUTATIVE (AFU_ORTHOLOGUE AFUA_7G00850)-RELATED"/>
    <property type="match status" value="1"/>
</dbReference>
<dbReference type="PANTHER" id="PTHR43441">
    <property type="entry name" value="RIBOSOMAL-PROTEIN-SERINE ACETYLTRANSFERASE"/>
    <property type="match status" value="1"/>
</dbReference>
<dbReference type="EC" id="2.-.-.-" evidence="2"/>